<dbReference type="InterPro" id="IPR046557">
    <property type="entry name" value="DUF6711"/>
</dbReference>
<sequence length="141" mass="16756">MVNSPFKGYLIRAIDTDTILDGTYIVASSWKATPNQREEIKAWRDENTRDLFRITAEGEKSTFQFDTIDGMNLEQKMDFQKFFTDAETNAKERKIHLEYWNDEDNAYATGYFYRPNMEFTIQDYTTDDITYSSMSFEFVEY</sequence>
<name>A0A8S5TA63_9CAUD</name>
<dbReference type="Pfam" id="PF20458">
    <property type="entry name" value="DUF6711"/>
    <property type="match status" value="1"/>
</dbReference>
<dbReference type="EMBL" id="BK032778">
    <property type="protein sequence ID" value="DAF59915.1"/>
    <property type="molecule type" value="Genomic_DNA"/>
</dbReference>
<evidence type="ECO:0000313" key="1">
    <source>
        <dbReference type="EMBL" id="DAF59915.1"/>
    </source>
</evidence>
<organism evidence="1">
    <name type="scientific">Siphoviridae sp. ctwDi18</name>
    <dbReference type="NCBI Taxonomy" id="2827970"/>
    <lineage>
        <taxon>Viruses</taxon>
        <taxon>Duplodnaviria</taxon>
        <taxon>Heunggongvirae</taxon>
        <taxon>Uroviricota</taxon>
        <taxon>Caudoviricetes</taxon>
    </lineage>
</organism>
<protein>
    <submittedName>
        <fullName evidence="1">Uncharacterized protein</fullName>
    </submittedName>
</protein>
<proteinExistence type="predicted"/>
<reference evidence="1" key="1">
    <citation type="journal article" date="2021" name="Proc. Natl. Acad. Sci. U.S.A.">
        <title>A Catalog of Tens of Thousands of Viruses from Human Metagenomes Reveals Hidden Associations with Chronic Diseases.</title>
        <authorList>
            <person name="Tisza M.J."/>
            <person name="Buck C.B."/>
        </authorList>
    </citation>
    <scope>NUCLEOTIDE SEQUENCE</scope>
    <source>
        <strain evidence="1">CtwDi18</strain>
    </source>
</reference>
<accession>A0A8S5TA63</accession>